<dbReference type="AlphaFoldDB" id="A0A402A7I3"/>
<accession>A0A402A7I3</accession>
<evidence type="ECO:0008006" key="3">
    <source>
        <dbReference type="Google" id="ProtNLM"/>
    </source>
</evidence>
<dbReference type="RefSeq" id="WP_126582622.1">
    <property type="nucleotide sequence ID" value="NZ_BIFR01000002.1"/>
</dbReference>
<dbReference type="SUPFAM" id="SSF52402">
    <property type="entry name" value="Adenine nucleotide alpha hydrolases-like"/>
    <property type="match status" value="1"/>
</dbReference>
<gene>
    <name evidence="1" type="ORF">KTT_49730</name>
</gene>
<sequence length="455" mass="52733">MKSDFDYTYEYQSIHDELKKGHVLRVDHWTGEARNLNIALWDRDLLLRTTADEVSSLIADLSDLAVAVYVADHLSERRKKRTTRLLINLPIRSVELRERSTFKQELRDLLYWFTEDLWSFQFSTYRTNGRQSELHKRLISDYPKSSRRVALWSGGLDALAGLYLQLVQEPETDYTLVSTGSSLMMGGKQKKVFQQMNEIFPGRLKLIQLPIRLGKKEVKTEQGNRTRGFVFLLLGALCALQEMQHTLYIHENGIGAINLPFRDCEVGLDHSRSVHPLTLARMGTFLEKLLGHPFSFENPFLGTTKAEMCQRLLREHPEIVFSTMSCDHWHREIPLQCGYCSSCLLRRQAIAVSGIEDTLSYRITAAKDRKRQKTDGVHLRAMLAQVDTLRDIRDTKEGDIWGALIAKYPVLDDIVRQDERAEKQQQVKNQLLHLYQTYVKEWDQVSPLIQEDMHL</sequence>
<dbReference type="Proteomes" id="UP000287352">
    <property type="component" value="Unassembled WGS sequence"/>
</dbReference>
<dbReference type="OrthoDB" id="9789567at2"/>
<comment type="caution">
    <text evidence="1">The sequence shown here is derived from an EMBL/GenBank/DDBJ whole genome shotgun (WGS) entry which is preliminary data.</text>
</comment>
<evidence type="ECO:0000313" key="2">
    <source>
        <dbReference type="Proteomes" id="UP000287352"/>
    </source>
</evidence>
<dbReference type="EMBL" id="BIFR01000002">
    <property type="protein sequence ID" value="GCE15114.1"/>
    <property type="molecule type" value="Genomic_DNA"/>
</dbReference>
<organism evidence="1 2">
    <name type="scientific">Tengunoibacter tsumagoiensis</name>
    <dbReference type="NCBI Taxonomy" id="2014871"/>
    <lineage>
        <taxon>Bacteria</taxon>
        <taxon>Bacillati</taxon>
        <taxon>Chloroflexota</taxon>
        <taxon>Ktedonobacteria</taxon>
        <taxon>Ktedonobacterales</taxon>
        <taxon>Dictyobacteraceae</taxon>
        <taxon>Tengunoibacter</taxon>
    </lineage>
</organism>
<evidence type="ECO:0000313" key="1">
    <source>
        <dbReference type="EMBL" id="GCE15114.1"/>
    </source>
</evidence>
<keyword evidence="2" id="KW-1185">Reference proteome</keyword>
<proteinExistence type="predicted"/>
<dbReference type="Gene3D" id="3.40.50.620">
    <property type="entry name" value="HUPs"/>
    <property type="match status" value="1"/>
</dbReference>
<dbReference type="InterPro" id="IPR014729">
    <property type="entry name" value="Rossmann-like_a/b/a_fold"/>
</dbReference>
<protein>
    <recommendedName>
        <fullName evidence="3">7-cyano-7-deazaguanine synthase</fullName>
    </recommendedName>
</protein>
<reference evidence="2" key="1">
    <citation type="submission" date="2018-12" db="EMBL/GenBank/DDBJ databases">
        <title>Tengunoibacter tsumagoiensis gen. nov., sp. nov., Dictyobacter kobayashii sp. nov., D. alpinus sp. nov., and D. joshuensis sp. nov. and description of Dictyobacteraceae fam. nov. within the order Ktedonobacterales isolated from Tengu-no-mugimeshi.</title>
        <authorList>
            <person name="Wang C.M."/>
            <person name="Zheng Y."/>
            <person name="Sakai Y."/>
            <person name="Toyoda A."/>
            <person name="Minakuchi Y."/>
            <person name="Abe K."/>
            <person name="Yokota A."/>
            <person name="Yabe S."/>
        </authorList>
    </citation>
    <scope>NUCLEOTIDE SEQUENCE [LARGE SCALE GENOMIC DNA]</scope>
    <source>
        <strain evidence="2">Uno3</strain>
    </source>
</reference>
<name>A0A402A7I3_9CHLR</name>